<dbReference type="EMBL" id="SWCO01000003">
    <property type="protein sequence ID" value="TKB03940.1"/>
    <property type="molecule type" value="Genomic_DNA"/>
</dbReference>
<evidence type="ECO:0000313" key="2">
    <source>
        <dbReference type="EMBL" id="TKB03940.1"/>
    </source>
</evidence>
<proteinExistence type="predicted"/>
<reference evidence="2 3" key="1">
    <citation type="submission" date="2019-04" db="EMBL/GenBank/DDBJ databases">
        <title>Alteromonas portus sp. nov., an alginate lyase-excreting marine bacterium.</title>
        <authorList>
            <person name="Huang H."/>
            <person name="Mo K."/>
            <person name="Bao S."/>
        </authorList>
    </citation>
    <scope>NUCLEOTIDE SEQUENCE [LARGE SCALE GENOMIC DNA]</scope>
    <source>
        <strain evidence="2 3">HB161718</strain>
    </source>
</reference>
<feature type="coiled-coil region" evidence="1">
    <location>
        <begin position="55"/>
        <end position="110"/>
    </location>
</feature>
<dbReference type="Proteomes" id="UP000305471">
    <property type="component" value="Unassembled WGS sequence"/>
</dbReference>
<evidence type="ECO:0000313" key="3">
    <source>
        <dbReference type="Proteomes" id="UP000305471"/>
    </source>
</evidence>
<gene>
    <name evidence="2" type="ORF">E5672_07580</name>
</gene>
<sequence length="206" mass="23186">MSDVNTNKFGGALLFILGEFAAAEEEMIEDGGMEVFGEDDQGREGSCEVSINELAKAASDEIIHLSDQLAKANERFEKLIQEKEGYRLRLEKQKEVVERYQQEAIETAKAQERFCIGRVVDAFEKAQIPRHAKAGCIGEFNFIIEDGVCCPQCWEEQSADCDMCNGESGESGLSDLTATVPWGLCKDIWLRMNKIYAEQLRKEQEQ</sequence>
<comment type="caution">
    <text evidence="2">The sequence shown here is derived from an EMBL/GenBank/DDBJ whole genome shotgun (WGS) entry which is preliminary data.</text>
</comment>
<keyword evidence="3" id="KW-1185">Reference proteome</keyword>
<dbReference type="RefSeq" id="WP_136781644.1">
    <property type="nucleotide sequence ID" value="NZ_SWCO01000003.1"/>
</dbReference>
<dbReference type="AlphaFoldDB" id="A0A4U0ZNZ8"/>
<name>A0A4U0ZNZ8_9ALTE</name>
<organism evidence="2 3">
    <name type="scientific">Alteromonas portus</name>
    <dbReference type="NCBI Taxonomy" id="2565549"/>
    <lineage>
        <taxon>Bacteria</taxon>
        <taxon>Pseudomonadati</taxon>
        <taxon>Pseudomonadota</taxon>
        <taxon>Gammaproteobacteria</taxon>
        <taxon>Alteromonadales</taxon>
        <taxon>Alteromonadaceae</taxon>
        <taxon>Alteromonas/Salinimonas group</taxon>
        <taxon>Alteromonas</taxon>
    </lineage>
</organism>
<protein>
    <submittedName>
        <fullName evidence="2">Uncharacterized protein</fullName>
    </submittedName>
</protein>
<keyword evidence="1" id="KW-0175">Coiled coil</keyword>
<dbReference type="OrthoDB" id="6402899at2"/>
<accession>A0A4U0ZNZ8</accession>
<evidence type="ECO:0000256" key="1">
    <source>
        <dbReference type="SAM" id="Coils"/>
    </source>
</evidence>